<dbReference type="AlphaFoldDB" id="A0A9Q5I5Y4"/>
<feature type="compositionally biased region" description="Polar residues" evidence="1">
    <location>
        <begin position="523"/>
        <end position="532"/>
    </location>
</feature>
<reference evidence="3" key="1">
    <citation type="submission" date="2016-06" db="EMBL/GenBank/DDBJ databases">
        <title>Draft Genome sequence of the fungus Inonotus baumii.</title>
        <authorList>
            <person name="Zhu H."/>
            <person name="Lin W."/>
        </authorList>
    </citation>
    <scope>NUCLEOTIDE SEQUENCE</scope>
    <source>
        <strain evidence="3">821</strain>
    </source>
</reference>
<feature type="compositionally biased region" description="Low complexity" evidence="1">
    <location>
        <begin position="715"/>
        <end position="726"/>
    </location>
</feature>
<feature type="compositionally biased region" description="Polar residues" evidence="1">
    <location>
        <begin position="240"/>
        <end position="265"/>
    </location>
</feature>
<dbReference type="EMBL" id="LNZH02000027">
    <property type="protein sequence ID" value="OCB92151.1"/>
    <property type="molecule type" value="Genomic_DNA"/>
</dbReference>
<feature type="compositionally biased region" description="Basic residues" evidence="1">
    <location>
        <begin position="536"/>
        <end position="546"/>
    </location>
</feature>
<dbReference type="PANTHER" id="PTHR28125:SF2">
    <property type="entry name" value="MEIOTIC EXPRESSION UP-REGULATED PROTEIN 26"/>
    <property type="match status" value="1"/>
</dbReference>
<feature type="compositionally biased region" description="Basic and acidic residues" evidence="1">
    <location>
        <begin position="512"/>
        <end position="522"/>
    </location>
</feature>
<name>A0A9Q5I5Y4_SANBA</name>
<feature type="compositionally biased region" description="Low complexity" evidence="1">
    <location>
        <begin position="358"/>
        <end position="382"/>
    </location>
</feature>
<evidence type="ECO:0000313" key="3">
    <source>
        <dbReference type="EMBL" id="OCB92151.1"/>
    </source>
</evidence>
<feature type="compositionally biased region" description="Low complexity" evidence="1">
    <location>
        <begin position="680"/>
        <end position="689"/>
    </location>
</feature>
<sequence length="1087" mass="116225">MLHTPLNHSHHPSPVHNSHPHAPAHHTQHQHVQAHTPAQGHVQRCSPNHGSPPHELNFADWLHMSPAQVAMMSPVGVPYTPPSTHHHHHLFVPTPSPLQYCAVTAANPNARNDFLATTSPLSYSSPPFQYPHLNPYGPTMAMAGNQHFQQMHTHQQVPTISVSMDDMRHQLHEDSLVPTAHRANGSGLSPSPLNTEYFPYASGPVRAMSSSSTSPVSHAGSPYPFHQAYACAPGGEGESTPVTTLSAADESQQTRAASSQDTVIAQQHLIDKLRGVSPVTDTGSKPASPQRTQRKPPVESAESPFRIAAPQPRPGSGLGPSFSPLPASSRPASALGALSELAELASRQPTPSQPLVNPSLVSPAPHSHPSSRAVSRPASALSTRSTVSHAKLPKLRRKQPPPHRFAPSLLQVNLPYQTSSSGDGSPNKPSTPSLADALARGPLEFEDDGPRYRTRSKLRILKAEMQEREREADLLLIRRGLHGESGTGDAGGGGDKTGLDILASVSVTRRIELEPPQKKRSESPASVYTHSQKAAARPKTKRNLKRAFRDLEDADCESVTTGSECGGSRTPSKRQRVPTEKAVAASTSHVSVKKEPTETRSLRNRSHAKQQAGSPVRPSPVRTSSQKSNNGKKAAVKSAKASPAPVASTRSSAVKKGTAVKTSIKKDDDAEMALSDNGESELSSLSSMSETEEDGKSSADGDTDYSPKKKSGARSSKPSNSGKQSSTTHAQTQPQAETQTKPKVSSTPIDTARGAAAIPFPVRRFPPDVPIHAGFPLLYRKFPVCGYTDPSFNEVLPSEMALSVPGLEVLSFGVAGGANASANGMSSPLSSLTSSPSSHANVNPDASEPSGGASLPLPPPPSSGHFNQPRSAEDLYTPRFVRGVGRDKMGLCPICYESPERGGAGRAEWLSMKFSAFNYHMQYAHGISPITAQPFSPPVDFRVVKRSPNHKNEKYEMLEGKCHRCLEWAPVEGVKCVEAKLKEIYWWKHAAQCHKGSTILGESDVHLNDAIAVRAKRIFDIIHARQHPSVPPPSALQKLYVGPGGKGAAARMPPGAEPTGSPESMSFVARREMFCALPGPYVAPPQA</sequence>
<proteinExistence type="predicted"/>
<gene>
    <name evidence="3" type="ORF">A7U60_g506</name>
</gene>
<keyword evidence="4" id="KW-1185">Reference proteome</keyword>
<feature type="region of interest" description="Disordered" evidence="1">
    <location>
        <begin position="345"/>
        <end position="435"/>
    </location>
</feature>
<dbReference type="InterPro" id="IPR028012">
    <property type="entry name" value="Rua1_C"/>
</dbReference>
<dbReference type="OrthoDB" id="5595379at2759"/>
<feature type="compositionally biased region" description="Low complexity" evidence="1">
    <location>
        <begin position="30"/>
        <end position="39"/>
    </location>
</feature>
<feature type="region of interest" description="Disordered" evidence="1">
    <location>
        <begin position="230"/>
        <end position="333"/>
    </location>
</feature>
<feature type="compositionally biased region" description="Polar residues" evidence="1">
    <location>
        <begin position="279"/>
        <end position="291"/>
    </location>
</feature>
<feature type="compositionally biased region" description="Low complexity" evidence="1">
    <location>
        <begin position="614"/>
        <end position="625"/>
    </location>
</feature>
<evidence type="ECO:0000259" key="2">
    <source>
        <dbReference type="Pfam" id="PF14616"/>
    </source>
</evidence>
<feature type="region of interest" description="Disordered" evidence="1">
    <location>
        <begin position="512"/>
        <end position="749"/>
    </location>
</feature>
<feature type="compositionally biased region" description="Basic residues" evidence="1">
    <location>
        <begin position="391"/>
        <end position="401"/>
    </location>
</feature>
<feature type="compositionally biased region" description="Polar residues" evidence="1">
    <location>
        <begin position="410"/>
        <end position="433"/>
    </location>
</feature>
<feature type="compositionally biased region" description="Polar residues" evidence="1">
    <location>
        <begin position="347"/>
        <end position="356"/>
    </location>
</feature>
<feature type="compositionally biased region" description="Low complexity" evidence="1">
    <location>
        <begin position="823"/>
        <end position="838"/>
    </location>
</feature>
<feature type="region of interest" description="Disordered" evidence="1">
    <location>
        <begin position="823"/>
        <end position="871"/>
    </location>
</feature>
<feature type="compositionally biased region" description="Low complexity" evidence="1">
    <location>
        <begin position="320"/>
        <end position="333"/>
    </location>
</feature>
<feature type="compositionally biased region" description="Basic residues" evidence="1">
    <location>
        <begin position="8"/>
        <end position="29"/>
    </location>
</feature>
<feature type="compositionally biased region" description="Basic and acidic residues" evidence="1">
    <location>
        <begin position="592"/>
        <end position="601"/>
    </location>
</feature>
<feature type="region of interest" description="Disordered" evidence="1">
    <location>
        <begin position="1"/>
        <end position="57"/>
    </location>
</feature>
<dbReference type="Proteomes" id="UP000757232">
    <property type="component" value="Unassembled WGS sequence"/>
</dbReference>
<accession>A0A9Q5I5Y4</accession>
<feature type="compositionally biased region" description="Low complexity" evidence="1">
    <location>
        <begin position="632"/>
        <end position="648"/>
    </location>
</feature>
<feature type="compositionally biased region" description="Polar residues" evidence="1">
    <location>
        <begin position="727"/>
        <end position="749"/>
    </location>
</feature>
<organism evidence="3 4">
    <name type="scientific">Sanghuangporus baumii</name>
    <name type="common">Phellinus baumii</name>
    <dbReference type="NCBI Taxonomy" id="108892"/>
    <lineage>
        <taxon>Eukaryota</taxon>
        <taxon>Fungi</taxon>
        <taxon>Dikarya</taxon>
        <taxon>Basidiomycota</taxon>
        <taxon>Agaricomycotina</taxon>
        <taxon>Agaricomycetes</taxon>
        <taxon>Hymenochaetales</taxon>
        <taxon>Hymenochaetaceae</taxon>
        <taxon>Sanghuangporus</taxon>
    </lineage>
</organism>
<dbReference type="Pfam" id="PF14616">
    <property type="entry name" value="Rua1_C"/>
    <property type="match status" value="1"/>
</dbReference>
<feature type="domain" description="Transcription regulator Rua1 C-terminal" evidence="2">
    <location>
        <begin position="871"/>
        <end position="994"/>
    </location>
</feature>
<evidence type="ECO:0000313" key="4">
    <source>
        <dbReference type="Proteomes" id="UP000757232"/>
    </source>
</evidence>
<evidence type="ECO:0000256" key="1">
    <source>
        <dbReference type="SAM" id="MobiDB-lite"/>
    </source>
</evidence>
<protein>
    <recommendedName>
        <fullName evidence="2">Transcription regulator Rua1 C-terminal domain-containing protein</fullName>
    </recommendedName>
</protein>
<comment type="caution">
    <text evidence="3">The sequence shown here is derived from an EMBL/GenBank/DDBJ whole genome shotgun (WGS) entry which is preliminary data.</text>
</comment>
<dbReference type="PANTHER" id="PTHR28125">
    <property type="entry name" value="MEIOTIC EXPRESSION UP-REGULATED PROTEIN 26"/>
    <property type="match status" value="1"/>
</dbReference>